<dbReference type="SUPFAM" id="SSF55424">
    <property type="entry name" value="FAD/NAD-linked reductases, dimerisation (C-terminal) domain"/>
    <property type="match status" value="1"/>
</dbReference>
<keyword evidence="14" id="KW-0318">Glutathionylation</keyword>
<evidence type="ECO:0000256" key="9">
    <source>
        <dbReference type="ARBA" id="ARBA00022857"/>
    </source>
</evidence>
<dbReference type="FunFam" id="3.40.30.10:FF:000026">
    <property type="entry name" value="Glutaredoxin 2"/>
    <property type="match status" value="1"/>
</dbReference>
<reference evidence="25" key="1">
    <citation type="submission" date="2015-09" db="EMBL/GenBank/DDBJ databases">
        <title>Scylla olivacea transcriptome.</title>
        <authorList>
            <person name="Ikhwanuddin M."/>
        </authorList>
    </citation>
    <scope>NUCLEOTIDE SEQUENCE</scope>
</reference>
<evidence type="ECO:0000256" key="20">
    <source>
        <dbReference type="ARBA" id="ARBA00054062"/>
    </source>
</evidence>
<dbReference type="PANTHER" id="PTHR42737">
    <property type="entry name" value="GLUTATHIONE REDUCTASE"/>
    <property type="match status" value="1"/>
</dbReference>
<dbReference type="InterPro" id="IPR011767">
    <property type="entry name" value="GLR_AS"/>
</dbReference>
<evidence type="ECO:0000259" key="22">
    <source>
        <dbReference type="Pfam" id="PF00462"/>
    </source>
</evidence>
<dbReference type="GO" id="GO:0006749">
    <property type="term" value="P:glutathione metabolic process"/>
    <property type="evidence" value="ECO:0007669"/>
    <property type="project" value="TreeGrafter"/>
</dbReference>
<feature type="domain" description="Glutaredoxin" evidence="22">
    <location>
        <begin position="101"/>
        <end position="163"/>
    </location>
</feature>
<dbReference type="InterPro" id="IPR016156">
    <property type="entry name" value="FAD/NAD-linked_Rdtase_dimer_sf"/>
</dbReference>
<dbReference type="PROSITE" id="PS00076">
    <property type="entry name" value="PYRIDINE_REDOX_1"/>
    <property type="match status" value="1"/>
</dbReference>
<dbReference type="EMBL" id="GDRN01105929">
    <property type="protein sequence ID" value="JAI57652.1"/>
    <property type="molecule type" value="Transcribed_RNA"/>
</dbReference>
<dbReference type="AlphaFoldDB" id="A0A0P4VXF7"/>
<keyword evidence="8 21" id="KW-0274">FAD</keyword>
<comment type="subunit">
    <text evidence="17">Monomer; active form. Homodimer; inactive form. The homodimer is probably linked by 1 2Fe-2S cluster.</text>
</comment>
<evidence type="ECO:0000256" key="21">
    <source>
        <dbReference type="RuleBase" id="RU003691"/>
    </source>
</evidence>
<feature type="domain" description="FAD/NAD(P)-binding" evidence="24">
    <location>
        <begin position="191"/>
        <end position="526"/>
    </location>
</feature>
<dbReference type="NCBIfam" id="TIGR02180">
    <property type="entry name" value="GRX_euk"/>
    <property type="match status" value="1"/>
</dbReference>
<dbReference type="InterPro" id="IPR023753">
    <property type="entry name" value="FAD/NAD-binding_dom"/>
</dbReference>
<proteinExistence type="inferred from homology"/>
<comment type="function">
    <text evidence="20">Thioredoxin system is a major player in glutathione metabolism, due to the demonstrated absence of a glutathione reductase. Functionally interacts with the Sod/Cat reactive oxidation species (ROS) defense system and thereby has a role in preadult development and life span. Lack of a glutathione reductase suggests antioxidant defense in Drosophila, and probably in related insects, differs fundamentally from that in other organisms.</text>
</comment>
<feature type="domain" description="Pyridine nucleotide-disulphide oxidoreductase dimerisation" evidence="23">
    <location>
        <begin position="546"/>
        <end position="657"/>
    </location>
</feature>
<dbReference type="Pfam" id="PF07992">
    <property type="entry name" value="Pyr_redox_2"/>
    <property type="match status" value="1"/>
</dbReference>
<evidence type="ECO:0000259" key="24">
    <source>
        <dbReference type="Pfam" id="PF07992"/>
    </source>
</evidence>
<dbReference type="InterPro" id="IPR002109">
    <property type="entry name" value="Glutaredoxin"/>
</dbReference>
<evidence type="ECO:0000256" key="14">
    <source>
        <dbReference type="ARBA" id="ARBA00023206"/>
    </source>
</evidence>
<evidence type="ECO:0000256" key="13">
    <source>
        <dbReference type="ARBA" id="ARBA00023157"/>
    </source>
</evidence>
<comment type="catalytic activity">
    <reaction evidence="19">
        <text>[thioredoxin]-dithiol + NADP(+) = [thioredoxin]-disulfide + NADPH + H(+)</text>
        <dbReference type="Rhea" id="RHEA:20345"/>
        <dbReference type="Rhea" id="RHEA-COMP:10698"/>
        <dbReference type="Rhea" id="RHEA-COMP:10700"/>
        <dbReference type="ChEBI" id="CHEBI:15378"/>
        <dbReference type="ChEBI" id="CHEBI:29950"/>
        <dbReference type="ChEBI" id="CHEBI:50058"/>
        <dbReference type="ChEBI" id="CHEBI:57783"/>
        <dbReference type="ChEBI" id="CHEBI:58349"/>
        <dbReference type="EC" id="1.8.1.9"/>
    </reaction>
</comment>
<evidence type="ECO:0000256" key="4">
    <source>
        <dbReference type="ARBA" id="ARBA00007787"/>
    </source>
</evidence>
<dbReference type="GO" id="GO:0005829">
    <property type="term" value="C:cytosol"/>
    <property type="evidence" value="ECO:0007669"/>
    <property type="project" value="TreeGrafter"/>
</dbReference>
<name>A0A0P4VXF7_SCYOL</name>
<comment type="similarity">
    <text evidence="4">Belongs to the glutaredoxin family.</text>
</comment>
<keyword evidence="13" id="KW-1015">Disulfide bond</keyword>
<dbReference type="PRINTS" id="PR00411">
    <property type="entry name" value="PNDRDTASEI"/>
</dbReference>
<protein>
    <recommendedName>
        <fullName evidence="18">Glutaredoxin-2, mitochondrial</fullName>
        <ecNumber evidence="5">1.8.1.9</ecNumber>
    </recommendedName>
</protein>
<dbReference type="SUPFAM" id="SSF51905">
    <property type="entry name" value="FAD/NAD(P)-binding domain"/>
    <property type="match status" value="1"/>
</dbReference>
<evidence type="ECO:0000256" key="18">
    <source>
        <dbReference type="ARBA" id="ARBA00039819"/>
    </source>
</evidence>
<keyword evidence="12 21" id="KW-0560">Oxidoreductase</keyword>
<dbReference type="FunFam" id="3.30.390.30:FF:000004">
    <property type="entry name" value="Thioredoxin reductase 1, cytoplasmic"/>
    <property type="match status" value="1"/>
</dbReference>
<accession>A0A0P4VXF7</accession>
<evidence type="ECO:0000256" key="1">
    <source>
        <dbReference type="ARBA" id="ARBA00001974"/>
    </source>
</evidence>
<dbReference type="PANTHER" id="PTHR42737:SF8">
    <property type="entry name" value="THIOREDOXIN-DISULFIDE REDUCTASE"/>
    <property type="match status" value="1"/>
</dbReference>
<dbReference type="GO" id="GO:0050660">
    <property type="term" value="F:flavin adenine dinucleotide binding"/>
    <property type="evidence" value="ECO:0007669"/>
    <property type="project" value="InterPro"/>
</dbReference>
<dbReference type="PROSITE" id="PS51354">
    <property type="entry name" value="GLUTAREDOXIN_2"/>
    <property type="match status" value="1"/>
</dbReference>
<evidence type="ECO:0000256" key="16">
    <source>
        <dbReference type="ARBA" id="ARBA00037470"/>
    </source>
</evidence>
<evidence type="ECO:0000256" key="2">
    <source>
        <dbReference type="ARBA" id="ARBA00002549"/>
    </source>
</evidence>
<dbReference type="SUPFAM" id="SSF52833">
    <property type="entry name" value="Thioredoxin-like"/>
    <property type="match status" value="1"/>
</dbReference>
<keyword evidence="10" id="KW-0712">Selenocysteine</keyword>
<keyword evidence="9" id="KW-0521">NADP</keyword>
<dbReference type="GO" id="GO:0034599">
    <property type="term" value="P:cellular response to oxidative stress"/>
    <property type="evidence" value="ECO:0007669"/>
    <property type="project" value="TreeGrafter"/>
</dbReference>
<evidence type="ECO:0000256" key="10">
    <source>
        <dbReference type="ARBA" id="ARBA00022933"/>
    </source>
</evidence>
<dbReference type="GO" id="GO:0004362">
    <property type="term" value="F:glutathione-disulfide reductase (NADPH) activity"/>
    <property type="evidence" value="ECO:0007669"/>
    <property type="project" value="TreeGrafter"/>
</dbReference>
<evidence type="ECO:0000256" key="11">
    <source>
        <dbReference type="ARBA" id="ARBA00022982"/>
    </source>
</evidence>
<evidence type="ECO:0000256" key="6">
    <source>
        <dbReference type="ARBA" id="ARBA00022448"/>
    </source>
</evidence>
<evidence type="ECO:0000256" key="8">
    <source>
        <dbReference type="ARBA" id="ARBA00022827"/>
    </source>
</evidence>
<keyword evidence="15 21" id="KW-0676">Redox-active center</keyword>
<dbReference type="CDD" id="cd03419">
    <property type="entry name" value="GRX_GRXh_1_2_like"/>
    <property type="match status" value="1"/>
</dbReference>
<evidence type="ECO:0000256" key="7">
    <source>
        <dbReference type="ARBA" id="ARBA00022630"/>
    </source>
</evidence>
<evidence type="ECO:0000256" key="5">
    <source>
        <dbReference type="ARBA" id="ARBA00012610"/>
    </source>
</evidence>
<dbReference type="FunFam" id="3.50.50.60:FF:000190">
    <property type="entry name" value="Thioredoxin reductase"/>
    <property type="match status" value="1"/>
</dbReference>
<evidence type="ECO:0000259" key="23">
    <source>
        <dbReference type="Pfam" id="PF02852"/>
    </source>
</evidence>
<dbReference type="PRINTS" id="PR00368">
    <property type="entry name" value="FADPNR"/>
</dbReference>
<dbReference type="InterPro" id="IPR004099">
    <property type="entry name" value="Pyr_nucl-diS_OxRdtase_dimer"/>
</dbReference>
<comment type="function">
    <text evidence="2">Has a glutathione-disulfide oxidoreductase activity in the presence of NADPH and glutathione reductase. Reduces low molecular weight disulfides and proteins.</text>
</comment>
<evidence type="ECO:0000256" key="12">
    <source>
        <dbReference type="ARBA" id="ARBA00023002"/>
    </source>
</evidence>
<comment type="function">
    <text evidence="16">Glutathione-dependent oxidoreductase that facilitates the maintenance of mitochondrial redox homeostasis upon induction of apoptosis by oxidative stress. Involved in response to hydrogen peroxide and regulation of apoptosis caused by oxidative stress. Acts as a very efficient catalyst of monothiol reactions because of its high affinity for protein glutathione-mixed disulfides. Can receive electrons not only from glutathione (GSH), but also from thioredoxin reductase supporting both monothiol and dithiol reactions. Efficiently catalyzes both glutathionylation and deglutathionylation of mitochondrial complex I, which in turn regulates the superoxide production by the complex. Overexpression decreases the susceptibility to apoptosis and prevents loss of cardiolipin and cytochrome c release.</text>
</comment>
<evidence type="ECO:0000256" key="17">
    <source>
        <dbReference type="ARBA" id="ARBA00038558"/>
    </source>
</evidence>
<keyword evidence="11" id="KW-0249">Electron transport</keyword>
<dbReference type="InterPro" id="IPR036188">
    <property type="entry name" value="FAD/NAD-bd_sf"/>
</dbReference>
<dbReference type="Gene3D" id="3.30.390.30">
    <property type="match status" value="1"/>
</dbReference>
<evidence type="ECO:0000256" key="3">
    <source>
        <dbReference type="ARBA" id="ARBA00007532"/>
    </source>
</evidence>
<sequence length="673" mass="72752">MAVCGSLGLLRSLIPRSRPLLATHRHLHGLKQGVRQDRAVSAPSYSRVVALKRVRNLGVCGSNLRAESRLGQSSISTMAPINTAGLQPAQVVEKCIAENKVMIFSKSFCPFCHKVKDLFKSLNVPYEVLELDIVENGSEIQGALLEKSGQRTVPNVYISGEHVGGADDTFATHARGDLMKLVNKGAHSYDYDLVVIGGGSGGLAASKEAANLGAKVAVCDFVQPTPRGTTWGLGGTCVNVGCIPKKLMHQAAILQEGLKDSREYGWETPEGITHDWNKMVEAIQNHIGSLNWGYRVALRDKKVDYLNAYATFVDDHTLKTVDRRGKEKTITSDKILLATGGRPRYPDIPGAKEHCITSDDIFSLSYAPGKTLLVGASYISLECAGFLAGLGYDVTVMVRSILLRGFDQQMAERIGTYMEKHGVKFIRGAVPTAIEQVEEGSPGLLKVTAQSTEGEEVVGEYNTVVVAIGRDPCTASIGLDKLDINMAKSGKVVVDEREQTSVPHIYAVGDIIEGGHELTPVAIQAGRLLARRLYGNGTLLTDYDKVPTTVFTPLEYGCCGLSEEVAIERHGEENIEVFHSNYQPLEFTVAHRPENDCYAKLVCLKTENNRVLGFHVLGPNAGEITQGFAIGLKLNATKADFDNLIGIHPTTAEIFTTLSVTKSSGQDVAAQGC</sequence>
<dbReference type="Gene3D" id="3.40.30.10">
    <property type="entry name" value="Glutaredoxin"/>
    <property type="match status" value="1"/>
</dbReference>
<keyword evidence="7 21" id="KW-0285">Flavoprotein</keyword>
<dbReference type="GO" id="GO:0045454">
    <property type="term" value="P:cell redox homeostasis"/>
    <property type="evidence" value="ECO:0007669"/>
    <property type="project" value="InterPro"/>
</dbReference>
<dbReference type="InterPro" id="IPR012999">
    <property type="entry name" value="Pyr_OxRdtase_I_AS"/>
</dbReference>
<dbReference type="Pfam" id="PF02852">
    <property type="entry name" value="Pyr_redox_dim"/>
    <property type="match status" value="1"/>
</dbReference>
<dbReference type="Pfam" id="PF00462">
    <property type="entry name" value="Glutaredoxin"/>
    <property type="match status" value="1"/>
</dbReference>
<dbReference type="NCBIfam" id="TIGR01438">
    <property type="entry name" value="TGR"/>
    <property type="match status" value="1"/>
</dbReference>
<organism evidence="25">
    <name type="scientific">Scylla olivacea</name>
    <name type="common">Orange mud crab</name>
    <name type="synonym">Cancer olivacea</name>
    <dbReference type="NCBI Taxonomy" id="85551"/>
    <lineage>
        <taxon>Eukaryota</taxon>
        <taxon>Metazoa</taxon>
        <taxon>Ecdysozoa</taxon>
        <taxon>Arthropoda</taxon>
        <taxon>Crustacea</taxon>
        <taxon>Multicrustacea</taxon>
        <taxon>Malacostraca</taxon>
        <taxon>Eumalacostraca</taxon>
        <taxon>Eucarida</taxon>
        <taxon>Decapoda</taxon>
        <taxon>Pleocyemata</taxon>
        <taxon>Brachyura</taxon>
        <taxon>Eubrachyura</taxon>
        <taxon>Portunoidea</taxon>
        <taxon>Portunidae</taxon>
        <taxon>Portuninae</taxon>
        <taxon>Scylla</taxon>
    </lineage>
</organism>
<comment type="similarity">
    <text evidence="3 21">Belongs to the class-I pyridine nucleotide-disulfide oxidoreductase family.</text>
</comment>
<dbReference type="InterPro" id="IPR036249">
    <property type="entry name" value="Thioredoxin-like_sf"/>
</dbReference>
<dbReference type="InterPro" id="IPR006338">
    <property type="entry name" value="Thioredoxin/glutathione_Rdtase"/>
</dbReference>
<dbReference type="PROSITE" id="PS00195">
    <property type="entry name" value="GLUTAREDOXIN_1"/>
    <property type="match status" value="1"/>
</dbReference>
<evidence type="ECO:0000256" key="15">
    <source>
        <dbReference type="ARBA" id="ARBA00023284"/>
    </source>
</evidence>
<dbReference type="EC" id="1.8.1.9" evidence="5"/>
<keyword evidence="6" id="KW-0813">Transport</keyword>
<dbReference type="InterPro" id="IPR046952">
    <property type="entry name" value="GSHR/TRXR-like"/>
</dbReference>
<dbReference type="InterPro" id="IPR011899">
    <property type="entry name" value="Glutaredoxin_euk/vir"/>
</dbReference>
<comment type="cofactor">
    <cofactor evidence="1">
        <name>FAD</name>
        <dbReference type="ChEBI" id="CHEBI:57692"/>
    </cofactor>
</comment>
<evidence type="ECO:0000313" key="25">
    <source>
        <dbReference type="EMBL" id="JAI57652.1"/>
    </source>
</evidence>
<dbReference type="GO" id="GO:0005739">
    <property type="term" value="C:mitochondrion"/>
    <property type="evidence" value="ECO:0007669"/>
    <property type="project" value="TreeGrafter"/>
</dbReference>
<dbReference type="GO" id="GO:0004791">
    <property type="term" value="F:thioredoxin-disulfide reductase (NADPH) activity"/>
    <property type="evidence" value="ECO:0007669"/>
    <property type="project" value="UniProtKB-EC"/>
</dbReference>
<evidence type="ECO:0000256" key="19">
    <source>
        <dbReference type="ARBA" id="ARBA00048132"/>
    </source>
</evidence>
<dbReference type="Gene3D" id="3.50.50.60">
    <property type="entry name" value="FAD/NAD(P)-binding domain"/>
    <property type="match status" value="2"/>
</dbReference>